<evidence type="ECO:0000256" key="3">
    <source>
        <dbReference type="ARBA" id="ARBA00023235"/>
    </source>
</evidence>
<comment type="similarity">
    <text evidence="1 4">Belongs to the cyclophilin-type PPIase family.</text>
</comment>
<evidence type="ECO:0000256" key="2">
    <source>
        <dbReference type="ARBA" id="ARBA00023110"/>
    </source>
</evidence>
<dbReference type="STRING" id="123214.PERMA_1471"/>
<dbReference type="EC" id="5.2.1.8" evidence="4"/>
<dbReference type="KEGG" id="pmx:PERMA_1471"/>
<dbReference type="InterPro" id="IPR029000">
    <property type="entry name" value="Cyclophilin-like_dom_sf"/>
</dbReference>
<organism evidence="6 7">
    <name type="scientific">Persephonella marina (strain DSM 14350 / EX-H1)</name>
    <dbReference type="NCBI Taxonomy" id="123214"/>
    <lineage>
        <taxon>Bacteria</taxon>
        <taxon>Pseudomonadati</taxon>
        <taxon>Aquificota</taxon>
        <taxon>Aquificia</taxon>
        <taxon>Aquificales</taxon>
        <taxon>Hydrogenothermaceae</taxon>
        <taxon>Persephonella</taxon>
    </lineage>
</organism>
<evidence type="ECO:0000313" key="6">
    <source>
        <dbReference type="EMBL" id="ACO04721.1"/>
    </source>
</evidence>
<dbReference type="PROSITE" id="PS50072">
    <property type="entry name" value="CSA_PPIASE_2"/>
    <property type="match status" value="1"/>
</dbReference>
<dbReference type="Gene3D" id="2.40.100.10">
    <property type="entry name" value="Cyclophilin-like"/>
    <property type="match status" value="1"/>
</dbReference>
<feature type="chain" id="PRO_5006522777" description="Peptidyl-prolyl cis-trans isomerase" evidence="4">
    <location>
        <begin position="20"/>
        <end position="188"/>
    </location>
</feature>
<dbReference type="InterPro" id="IPR020892">
    <property type="entry name" value="Cyclophilin-type_PPIase_CS"/>
</dbReference>
<dbReference type="EMBL" id="CP001230">
    <property type="protein sequence ID" value="ACO04721.1"/>
    <property type="molecule type" value="Genomic_DNA"/>
</dbReference>
<dbReference type="CDD" id="cd01920">
    <property type="entry name" value="cyclophilin_EcCYP_like"/>
    <property type="match status" value="1"/>
</dbReference>
<keyword evidence="3 4" id="KW-0413">Isomerase</keyword>
<evidence type="ECO:0000313" key="7">
    <source>
        <dbReference type="Proteomes" id="UP000001366"/>
    </source>
</evidence>
<gene>
    <name evidence="6" type="ordered locus">PERMA_1471</name>
</gene>
<dbReference type="RefSeq" id="WP_012676957.1">
    <property type="nucleotide sequence ID" value="NC_012440.1"/>
</dbReference>
<dbReference type="SUPFAM" id="SSF50891">
    <property type="entry name" value="Cyclophilin-like"/>
    <property type="match status" value="1"/>
</dbReference>
<dbReference type="HOGENOM" id="CLU_012062_16_9_0"/>
<proteinExistence type="inferred from homology"/>
<sequence length="188" mass="21355">MRFFAVVLFTLFSFLSVNAGENPVVKMETNYGDIYIELYPDKAPKTVENFLRYVKEGFYNGLIFHRVIPGFVIQGGGFYPGMKYKEPTHKPVVNESDNGLSNLRGTIAMARTQDPHSATSQFYINLKDNTFLDYGRTPQKWGYTVFGKVIKGMDVVDKISMVRTTTVGYFRDVPVEPVVIKSVKIEKP</sequence>
<name>C0QRE2_PERMH</name>
<dbReference type="Proteomes" id="UP000001366">
    <property type="component" value="Chromosome"/>
</dbReference>
<dbReference type="GO" id="GO:0006457">
    <property type="term" value="P:protein folding"/>
    <property type="evidence" value="ECO:0007669"/>
    <property type="project" value="InterPro"/>
</dbReference>
<dbReference type="InterPro" id="IPR002130">
    <property type="entry name" value="Cyclophilin-type_PPIase_dom"/>
</dbReference>
<dbReference type="OrthoDB" id="9807797at2"/>
<dbReference type="Pfam" id="PF00160">
    <property type="entry name" value="Pro_isomerase"/>
    <property type="match status" value="1"/>
</dbReference>
<dbReference type="GO" id="GO:0003755">
    <property type="term" value="F:peptidyl-prolyl cis-trans isomerase activity"/>
    <property type="evidence" value="ECO:0007669"/>
    <property type="project" value="UniProtKB-UniRule"/>
</dbReference>
<dbReference type="PRINTS" id="PR00153">
    <property type="entry name" value="CSAPPISMRASE"/>
</dbReference>
<accession>C0QRE2</accession>
<comment type="function">
    <text evidence="4">PPIases accelerate the folding of proteins. It catalyzes the cis-trans isomerization of proline imidic peptide bonds in oligopeptides.</text>
</comment>
<dbReference type="AlphaFoldDB" id="C0QRE2"/>
<dbReference type="PROSITE" id="PS00170">
    <property type="entry name" value="CSA_PPIASE_1"/>
    <property type="match status" value="1"/>
</dbReference>
<evidence type="ECO:0000259" key="5">
    <source>
        <dbReference type="PROSITE" id="PS50072"/>
    </source>
</evidence>
<evidence type="ECO:0000256" key="4">
    <source>
        <dbReference type="RuleBase" id="RU363019"/>
    </source>
</evidence>
<dbReference type="InterPro" id="IPR044665">
    <property type="entry name" value="E_coli_cyclophilin_A-like"/>
</dbReference>
<dbReference type="eggNOG" id="COG0652">
    <property type="taxonomic scope" value="Bacteria"/>
</dbReference>
<keyword evidence="7" id="KW-1185">Reference proteome</keyword>
<keyword evidence="2 4" id="KW-0697">Rotamase</keyword>
<feature type="domain" description="PPIase cyclophilin-type" evidence="5">
    <location>
        <begin position="28"/>
        <end position="185"/>
    </location>
</feature>
<feature type="signal peptide" evidence="4">
    <location>
        <begin position="1"/>
        <end position="19"/>
    </location>
</feature>
<protein>
    <recommendedName>
        <fullName evidence="4">Peptidyl-prolyl cis-trans isomerase</fullName>
        <shortName evidence="4">PPIase</shortName>
        <ecNumber evidence="4">5.2.1.8</ecNumber>
    </recommendedName>
</protein>
<comment type="catalytic activity">
    <reaction evidence="4">
        <text>[protein]-peptidylproline (omega=180) = [protein]-peptidylproline (omega=0)</text>
        <dbReference type="Rhea" id="RHEA:16237"/>
        <dbReference type="Rhea" id="RHEA-COMP:10747"/>
        <dbReference type="Rhea" id="RHEA-COMP:10748"/>
        <dbReference type="ChEBI" id="CHEBI:83833"/>
        <dbReference type="ChEBI" id="CHEBI:83834"/>
        <dbReference type="EC" id="5.2.1.8"/>
    </reaction>
</comment>
<dbReference type="PANTHER" id="PTHR43246">
    <property type="entry name" value="PEPTIDYL-PROLYL CIS-TRANS ISOMERASE CYP38, CHLOROPLASTIC"/>
    <property type="match status" value="1"/>
</dbReference>
<reference evidence="6 7" key="1">
    <citation type="journal article" date="2009" name="J. Bacteriol.">
        <title>Complete and draft genome sequences of six members of the Aquificales.</title>
        <authorList>
            <person name="Reysenbach A.L."/>
            <person name="Hamamura N."/>
            <person name="Podar M."/>
            <person name="Griffiths E."/>
            <person name="Ferreira S."/>
            <person name="Hochstein R."/>
            <person name="Heidelberg J."/>
            <person name="Johnson J."/>
            <person name="Mead D."/>
            <person name="Pohorille A."/>
            <person name="Sarmiento M."/>
            <person name="Schweighofer K."/>
            <person name="Seshadri R."/>
            <person name="Voytek M.A."/>
        </authorList>
    </citation>
    <scope>NUCLEOTIDE SEQUENCE [LARGE SCALE GENOMIC DNA]</scope>
    <source>
        <strain evidence="7">DSM 14350 / EX-H1</strain>
    </source>
</reference>
<evidence type="ECO:0000256" key="1">
    <source>
        <dbReference type="ARBA" id="ARBA00007365"/>
    </source>
</evidence>
<dbReference type="PaxDb" id="123214-PERMA_1471"/>
<keyword evidence="4" id="KW-0732">Signal</keyword>